<evidence type="ECO:0000256" key="1">
    <source>
        <dbReference type="SAM" id="MobiDB-lite"/>
    </source>
</evidence>
<feature type="compositionally biased region" description="Basic and acidic residues" evidence="1">
    <location>
        <begin position="35"/>
        <end position="50"/>
    </location>
</feature>
<keyword evidence="3" id="KW-1185">Reference proteome</keyword>
<dbReference type="STRING" id="937218.SAMN06297251_102121"/>
<evidence type="ECO:0000313" key="2">
    <source>
        <dbReference type="EMBL" id="SMC42823.1"/>
    </source>
</evidence>
<protein>
    <submittedName>
        <fullName evidence="2">Uncharacterized protein</fullName>
    </submittedName>
</protein>
<dbReference type="EMBL" id="FWXR01000002">
    <property type="protein sequence ID" value="SMC42823.1"/>
    <property type="molecule type" value="Genomic_DNA"/>
</dbReference>
<dbReference type="Proteomes" id="UP000192656">
    <property type="component" value="Unassembled WGS sequence"/>
</dbReference>
<reference evidence="2 3" key="1">
    <citation type="submission" date="2017-04" db="EMBL/GenBank/DDBJ databases">
        <authorList>
            <person name="Afonso C.L."/>
            <person name="Miller P.J."/>
            <person name="Scott M.A."/>
            <person name="Spackman E."/>
            <person name="Goraichik I."/>
            <person name="Dimitrov K.M."/>
            <person name="Suarez D.L."/>
            <person name="Swayne D.E."/>
        </authorList>
    </citation>
    <scope>NUCLEOTIDE SEQUENCE [LARGE SCALE GENOMIC DNA]</scope>
    <source>
        <strain evidence="2 3">CGMCC 1.10972</strain>
    </source>
</reference>
<proteinExistence type="predicted"/>
<accession>A0A1W1Z363</accession>
<evidence type="ECO:0000313" key="3">
    <source>
        <dbReference type="Proteomes" id="UP000192656"/>
    </source>
</evidence>
<dbReference type="AlphaFoldDB" id="A0A1W1Z363"/>
<feature type="region of interest" description="Disordered" evidence="1">
    <location>
        <begin position="35"/>
        <end position="80"/>
    </location>
</feature>
<gene>
    <name evidence="2" type="ORF">SAMN06297251_102121</name>
</gene>
<organism evidence="2 3">
    <name type="scientific">Fulvimarina manganoxydans</name>
    <dbReference type="NCBI Taxonomy" id="937218"/>
    <lineage>
        <taxon>Bacteria</taxon>
        <taxon>Pseudomonadati</taxon>
        <taxon>Pseudomonadota</taxon>
        <taxon>Alphaproteobacteria</taxon>
        <taxon>Hyphomicrobiales</taxon>
        <taxon>Aurantimonadaceae</taxon>
        <taxon>Fulvimarina</taxon>
    </lineage>
</organism>
<name>A0A1W1Z363_9HYPH</name>
<sequence length="80" mass="8976">MDVYGLADAGPFLFLPNITRSVMALTAKQSRFVEQDHEASEPFVRQDDHPGNAQARAVMPDPNPAASEILPYDERTERFE</sequence>
<dbReference type="RefSeq" id="WP_139798175.1">
    <property type="nucleotide sequence ID" value="NZ_FWXR01000002.1"/>
</dbReference>